<dbReference type="GeneID" id="93610328"/>
<dbReference type="InParanoid" id="I1BR22"/>
<organism evidence="3 4">
    <name type="scientific">Rhizopus delemar (strain RA 99-880 / ATCC MYA-4621 / FGSC 9543 / NRRL 43880)</name>
    <name type="common">Mucormycosis agent</name>
    <name type="synonym">Rhizopus arrhizus var. delemar</name>
    <dbReference type="NCBI Taxonomy" id="246409"/>
    <lineage>
        <taxon>Eukaryota</taxon>
        <taxon>Fungi</taxon>
        <taxon>Fungi incertae sedis</taxon>
        <taxon>Mucoromycota</taxon>
        <taxon>Mucoromycotina</taxon>
        <taxon>Mucoromycetes</taxon>
        <taxon>Mucorales</taxon>
        <taxon>Mucorineae</taxon>
        <taxon>Rhizopodaceae</taxon>
        <taxon>Rhizopus</taxon>
    </lineage>
</organism>
<dbReference type="GO" id="GO:0005509">
    <property type="term" value="F:calcium ion binding"/>
    <property type="evidence" value="ECO:0007669"/>
    <property type="project" value="InterPro"/>
</dbReference>
<dbReference type="GO" id="GO:0000159">
    <property type="term" value="C:protein phosphatase type 2A complex"/>
    <property type="evidence" value="ECO:0007669"/>
    <property type="project" value="TreeGrafter"/>
</dbReference>
<dbReference type="PROSITE" id="PS50222">
    <property type="entry name" value="EF_HAND_2"/>
    <property type="match status" value="1"/>
</dbReference>
<evidence type="ECO:0000313" key="4">
    <source>
        <dbReference type="Proteomes" id="UP000009138"/>
    </source>
</evidence>
<dbReference type="PROSITE" id="PS00018">
    <property type="entry name" value="EF_HAND_1"/>
    <property type="match status" value="1"/>
</dbReference>
<dbReference type="AlphaFoldDB" id="I1BR22"/>
<keyword evidence="4" id="KW-1185">Reference proteome</keyword>
<reference evidence="3 4" key="1">
    <citation type="journal article" date="2009" name="PLoS Genet.">
        <title>Genomic analysis of the basal lineage fungus Rhizopus oryzae reveals a whole-genome duplication.</title>
        <authorList>
            <person name="Ma L.-J."/>
            <person name="Ibrahim A.S."/>
            <person name="Skory C."/>
            <person name="Grabherr M.G."/>
            <person name="Burger G."/>
            <person name="Butler M."/>
            <person name="Elias M."/>
            <person name="Idnurm A."/>
            <person name="Lang B.F."/>
            <person name="Sone T."/>
            <person name="Abe A."/>
            <person name="Calvo S.E."/>
            <person name="Corrochano L.M."/>
            <person name="Engels R."/>
            <person name="Fu J."/>
            <person name="Hansberg W."/>
            <person name="Kim J.-M."/>
            <person name="Kodira C.D."/>
            <person name="Koehrsen M.J."/>
            <person name="Liu B."/>
            <person name="Miranda-Saavedra D."/>
            <person name="O'Leary S."/>
            <person name="Ortiz-Castellanos L."/>
            <person name="Poulter R."/>
            <person name="Rodriguez-Romero J."/>
            <person name="Ruiz-Herrera J."/>
            <person name="Shen Y.-Q."/>
            <person name="Zeng Q."/>
            <person name="Galagan J."/>
            <person name="Birren B.W."/>
            <person name="Cuomo C.A."/>
            <person name="Wickes B.L."/>
        </authorList>
    </citation>
    <scope>NUCLEOTIDE SEQUENCE [LARGE SCALE GENOMIC DNA]</scope>
    <source>
        <strain evidence="4">RA 99-880 / ATCC MYA-4621 / FGSC 9543 / NRRL 43880</strain>
    </source>
</reference>
<dbReference type="InterPro" id="IPR018247">
    <property type="entry name" value="EF_Hand_1_Ca_BS"/>
</dbReference>
<dbReference type="VEuPathDB" id="FungiDB:RO3G_03356"/>
<feature type="domain" description="EF-hand" evidence="2">
    <location>
        <begin position="7"/>
        <end position="42"/>
    </location>
</feature>
<dbReference type="PANTHER" id="PTHR14095:SF0">
    <property type="entry name" value="MIP22305P"/>
    <property type="match status" value="1"/>
</dbReference>
<name>I1BR22_RHIO9</name>
<dbReference type="STRING" id="246409.I1BR22"/>
<dbReference type="GO" id="GO:0019888">
    <property type="term" value="F:protein phosphatase regulator activity"/>
    <property type="evidence" value="ECO:0007669"/>
    <property type="project" value="TreeGrafter"/>
</dbReference>
<dbReference type="SUPFAM" id="SSF47473">
    <property type="entry name" value="EF-hand"/>
    <property type="match status" value="1"/>
</dbReference>
<dbReference type="EMBL" id="CH476733">
    <property type="protein sequence ID" value="EIE78652.1"/>
    <property type="molecule type" value="Genomic_DNA"/>
</dbReference>
<dbReference type="InterPro" id="IPR002048">
    <property type="entry name" value="EF_hand_dom"/>
</dbReference>
<dbReference type="PANTHER" id="PTHR14095">
    <property type="entry name" value="PHOSPHATASE 2A REGULATORY SUBUNIT-RELATED"/>
    <property type="match status" value="1"/>
</dbReference>
<proteinExistence type="predicted"/>
<dbReference type="OrthoDB" id="5586at2759"/>
<evidence type="ECO:0000259" key="2">
    <source>
        <dbReference type="PROSITE" id="PS50222"/>
    </source>
</evidence>
<dbReference type="RefSeq" id="XP_067514048.1">
    <property type="nucleotide sequence ID" value="XM_067657947.1"/>
</dbReference>
<gene>
    <name evidence="3" type="ORF">RO3G_03356</name>
</gene>
<sequence length="67" mass="8410">MSEIDKSTTVAIEYWFRCLDEDGDGIITCYDLYQYWKEQEKRLQHMIEIYHYHIEEFIHFEDIIRQM</sequence>
<dbReference type="Proteomes" id="UP000009138">
    <property type="component" value="Unassembled WGS sequence"/>
</dbReference>
<evidence type="ECO:0000313" key="3">
    <source>
        <dbReference type="EMBL" id="EIE78652.1"/>
    </source>
</evidence>
<protein>
    <recommendedName>
        <fullName evidence="2">EF-hand domain-containing protein</fullName>
    </recommendedName>
</protein>
<dbReference type="InterPro" id="IPR011992">
    <property type="entry name" value="EF-hand-dom_pair"/>
</dbReference>
<dbReference type="Gene3D" id="1.10.238.10">
    <property type="entry name" value="EF-hand"/>
    <property type="match status" value="1"/>
</dbReference>
<dbReference type="eggNOG" id="KOG2562">
    <property type="taxonomic scope" value="Eukaryota"/>
</dbReference>
<dbReference type="OMA" id="WSILKLT"/>
<keyword evidence="1" id="KW-0106">Calcium</keyword>
<evidence type="ECO:0000256" key="1">
    <source>
        <dbReference type="ARBA" id="ARBA00022837"/>
    </source>
</evidence>
<accession>I1BR22</accession>